<gene>
    <name evidence="1" type="ORF">F7732_07865</name>
</gene>
<organism evidence="1 2">
    <name type="scientific">Bacillus mesophilum</name>
    <dbReference type="NCBI Taxonomy" id="1071718"/>
    <lineage>
        <taxon>Bacteria</taxon>
        <taxon>Bacillati</taxon>
        <taxon>Bacillota</taxon>
        <taxon>Bacilli</taxon>
        <taxon>Bacillales</taxon>
        <taxon>Bacillaceae</taxon>
        <taxon>Bacillus</taxon>
    </lineage>
</organism>
<evidence type="ECO:0000313" key="1">
    <source>
        <dbReference type="EMBL" id="KAB2333988.1"/>
    </source>
</evidence>
<protein>
    <submittedName>
        <fullName evidence="1">Uncharacterized protein</fullName>
    </submittedName>
</protein>
<dbReference type="RefSeq" id="WP_151573350.1">
    <property type="nucleotide sequence ID" value="NZ_WBOT01000002.1"/>
</dbReference>
<dbReference type="AlphaFoldDB" id="A0A7V7RNI4"/>
<sequence length="92" mass="10221">MNENTWGFQFVRINDAADGFDTLLALNIGDEHKTRELFEEISNEFEAVKGGPGSPNYIIDLLDEEESIIDDISVTKEEAIKIAAKLGHKLAV</sequence>
<evidence type="ECO:0000313" key="2">
    <source>
        <dbReference type="Proteomes" id="UP000441354"/>
    </source>
</evidence>
<accession>A0A7V7RNI4</accession>
<keyword evidence="2" id="KW-1185">Reference proteome</keyword>
<reference evidence="1 2" key="1">
    <citation type="journal article" date="2014" name="Arch. Microbiol.">
        <title>Bacillus mesophilum sp. nov., strain IITR-54T, a novel 4-chlorobiphenyl dechlorinating bacterium.</title>
        <authorList>
            <person name="Manickam N."/>
            <person name="Singh N.K."/>
            <person name="Bajaj A."/>
            <person name="Kumar R.M."/>
            <person name="Kaur G."/>
            <person name="Kaur N."/>
            <person name="Bala M."/>
            <person name="Kumar A."/>
            <person name="Mayilraj S."/>
        </authorList>
    </citation>
    <scope>NUCLEOTIDE SEQUENCE [LARGE SCALE GENOMIC DNA]</scope>
    <source>
        <strain evidence="1 2">IITR-54</strain>
    </source>
</reference>
<dbReference type="EMBL" id="WBOT01000002">
    <property type="protein sequence ID" value="KAB2333988.1"/>
    <property type="molecule type" value="Genomic_DNA"/>
</dbReference>
<dbReference type="Proteomes" id="UP000441354">
    <property type="component" value="Unassembled WGS sequence"/>
</dbReference>
<comment type="caution">
    <text evidence="1">The sequence shown here is derived from an EMBL/GenBank/DDBJ whole genome shotgun (WGS) entry which is preliminary data.</text>
</comment>
<proteinExistence type="predicted"/>
<name>A0A7V7RNI4_9BACI</name>